<proteinExistence type="predicted"/>
<evidence type="ECO:0000313" key="2">
    <source>
        <dbReference type="Proteomes" id="UP000004116"/>
    </source>
</evidence>
<sequence length="93" mass="10895">MLRFSGVINNYNYSWPIRIVLHGGVSWRPPGFQLPATYPFCPKINNKNCFEKFIDKNNLVHRAYTNITNIIILHLFILILHNNRRTIPCTPIT</sequence>
<dbReference type="AlphaFoldDB" id="G2GWZ4"/>
<protein>
    <submittedName>
        <fullName evidence="1">Uncharacterized protein</fullName>
    </submittedName>
</protein>
<accession>G2GWZ4</accession>
<dbReference type="Proteomes" id="UP000004116">
    <property type="component" value="Unassembled WGS sequence"/>
</dbReference>
<name>G2GWZ4_9ENTR</name>
<reference evidence="1 2" key="1">
    <citation type="journal article" date="2012" name="Genome Res.">
        <title>Genomic basis of endosymbiont-conferred protection against an insect parasitoid.</title>
        <authorList>
            <person name="Hansen A.K."/>
            <person name="Vorburger C."/>
            <person name="Moran N.A."/>
        </authorList>
    </citation>
    <scope>NUCLEOTIDE SEQUENCE [LARGE SCALE GENOMIC DNA]</scope>
    <source>
        <strain evidence="2">R5.15</strain>
    </source>
</reference>
<dbReference type="EMBL" id="AGCA01000052">
    <property type="protein sequence ID" value="EGY29736.1"/>
    <property type="molecule type" value="Genomic_DNA"/>
</dbReference>
<gene>
    <name evidence="1" type="ORF">Rin_00002810</name>
</gene>
<evidence type="ECO:0000313" key="1">
    <source>
        <dbReference type="EMBL" id="EGY29736.1"/>
    </source>
</evidence>
<comment type="caution">
    <text evidence="1">The sequence shown here is derived from an EMBL/GenBank/DDBJ whole genome shotgun (WGS) entry which is preliminary data.</text>
</comment>
<organism evidence="1 2">
    <name type="scientific">Candidatus Regiella insecticola 5.15</name>
    <dbReference type="NCBI Taxonomy" id="1005043"/>
    <lineage>
        <taxon>Bacteria</taxon>
        <taxon>Pseudomonadati</taxon>
        <taxon>Pseudomonadota</taxon>
        <taxon>Gammaproteobacteria</taxon>
        <taxon>Enterobacterales</taxon>
        <taxon>Enterobacteriaceae</taxon>
        <taxon>aphid secondary symbionts</taxon>
        <taxon>Candidatus Regiella</taxon>
    </lineage>
</organism>
<keyword evidence="2" id="KW-1185">Reference proteome</keyword>